<dbReference type="AlphaFoldDB" id="A0A2K5ZCS9"/>
<protein>
    <submittedName>
        <fullName evidence="1">Uncharacterized protein</fullName>
    </submittedName>
</protein>
<dbReference type="Ensembl" id="ENSMLET00000049151.1">
    <property type="protein sequence ID" value="ENSMLEP00000025617.1"/>
    <property type="gene ID" value="ENSMLEG00000037001.1"/>
</dbReference>
<reference evidence="1" key="1">
    <citation type="submission" date="2025-08" db="UniProtKB">
        <authorList>
            <consortium name="Ensembl"/>
        </authorList>
    </citation>
    <scope>IDENTIFICATION</scope>
</reference>
<dbReference type="Proteomes" id="UP000233140">
    <property type="component" value="Unassembled WGS sequence"/>
</dbReference>
<evidence type="ECO:0000313" key="2">
    <source>
        <dbReference type="Proteomes" id="UP000233140"/>
    </source>
</evidence>
<keyword evidence="2" id="KW-1185">Reference proteome</keyword>
<organism evidence="1 2">
    <name type="scientific">Mandrillus leucophaeus</name>
    <name type="common">Drill</name>
    <name type="synonym">Papio leucophaeus</name>
    <dbReference type="NCBI Taxonomy" id="9568"/>
    <lineage>
        <taxon>Eukaryota</taxon>
        <taxon>Metazoa</taxon>
        <taxon>Chordata</taxon>
        <taxon>Craniata</taxon>
        <taxon>Vertebrata</taxon>
        <taxon>Euteleostomi</taxon>
        <taxon>Mammalia</taxon>
        <taxon>Eutheria</taxon>
        <taxon>Euarchontoglires</taxon>
        <taxon>Primates</taxon>
        <taxon>Haplorrhini</taxon>
        <taxon>Catarrhini</taxon>
        <taxon>Cercopithecidae</taxon>
        <taxon>Cercopithecinae</taxon>
        <taxon>Mandrillus</taxon>
    </lineage>
</organism>
<reference evidence="1" key="2">
    <citation type="submission" date="2025-09" db="UniProtKB">
        <authorList>
            <consortium name="Ensembl"/>
        </authorList>
    </citation>
    <scope>IDENTIFICATION</scope>
</reference>
<name>A0A2K5ZCS9_MANLE</name>
<accession>A0A2K5ZCS9</accession>
<sequence length="134" mass="15196">MLIFWCSKILSHIVIHNSYDLIQLFIYEIGFRHVVILSWEPDGNDLFGMPSCPSATCRNVSFPLSLVIPEARSVELLALCLYSSHCNWYHFPSSSSSPQEKKRTGIVQKQMIKNLANKRKSLVNLSACYCLGSL</sequence>
<dbReference type="OMA" id="ILSWEPD"/>
<proteinExistence type="predicted"/>
<dbReference type="GeneTree" id="ENSGT00910000148071"/>
<evidence type="ECO:0000313" key="1">
    <source>
        <dbReference type="Ensembl" id="ENSMLEP00000025617.1"/>
    </source>
</evidence>